<gene>
    <name evidence="2" type="ORF">DDE23_15215</name>
</gene>
<organism evidence="2 3">
    <name type="scientific">Pararhodobacter aggregans</name>
    <dbReference type="NCBI Taxonomy" id="404875"/>
    <lineage>
        <taxon>Bacteria</taxon>
        <taxon>Pseudomonadati</taxon>
        <taxon>Pseudomonadota</taxon>
        <taxon>Alphaproteobacteria</taxon>
        <taxon>Rhodobacterales</taxon>
        <taxon>Paracoccaceae</taxon>
        <taxon>Pararhodobacter</taxon>
    </lineage>
</organism>
<evidence type="ECO:0000256" key="1">
    <source>
        <dbReference type="SAM" id="SignalP"/>
    </source>
</evidence>
<keyword evidence="3" id="KW-1185">Reference proteome</keyword>
<proteinExistence type="predicted"/>
<protein>
    <submittedName>
        <fullName evidence="2">Uncharacterized protein</fullName>
    </submittedName>
</protein>
<accession>A0A2T7UP86</accession>
<dbReference type="AlphaFoldDB" id="A0A2T7UP86"/>
<comment type="caution">
    <text evidence="2">The sequence shown here is derived from an EMBL/GenBank/DDBJ whole genome shotgun (WGS) entry which is preliminary data.</text>
</comment>
<name>A0A2T7UP86_9RHOB</name>
<dbReference type="Proteomes" id="UP000244810">
    <property type="component" value="Unassembled WGS sequence"/>
</dbReference>
<dbReference type="RefSeq" id="WP_107752615.1">
    <property type="nucleotide sequence ID" value="NZ_QBKF01000008.1"/>
</dbReference>
<dbReference type="EMBL" id="QDDR01000008">
    <property type="protein sequence ID" value="PVE46502.1"/>
    <property type="molecule type" value="Genomic_DNA"/>
</dbReference>
<dbReference type="OrthoDB" id="7885426at2"/>
<feature type="signal peptide" evidence="1">
    <location>
        <begin position="1"/>
        <end position="23"/>
    </location>
</feature>
<feature type="chain" id="PRO_5015787927" evidence="1">
    <location>
        <begin position="24"/>
        <end position="162"/>
    </location>
</feature>
<reference evidence="2 3" key="1">
    <citation type="journal article" date="2011" name="Syst. Appl. Microbiol.">
        <title>Defluviimonas denitrificans gen. nov., sp. nov., and Pararhodobacter aggregans gen. nov., sp. nov., non-phototrophic Rhodobacteraceae from the biofilter of a marine aquaculture.</title>
        <authorList>
            <person name="Foesel B.U."/>
            <person name="Drake H.L."/>
            <person name="Schramm A."/>
        </authorList>
    </citation>
    <scope>NUCLEOTIDE SEQUENCE [LARGE SCALE GENOMIC DNA]</scope>
    <source>
        <strain evidence="2 3">D1-19</strain>
    </source>
</reference>
<evidence type="ECO:0000313" key="2">
    <source>
        <dbReference type="EMBL" id="PVE46502.1"/>
    </source>
</evidence>
<keyword evidence="1" id="KW-0732">Signal</keyword>
<sequence>MLRLALFLALVAATLTPGSPAQAFNGRFQGGGTINFFSEECVNAGWIENSAAFMVRFEPANIGYNPDRSLLAFFAMDRAFAVQIDGNFTTAFQPVELYQILDDAYFSSARERRPTQVRFRSMYPALIGAETAETVRIWGDIRNFAGTPGCRVSFELLLQQQN</sequence>
<evidence type="ECO:0000313" key="3">
    <source>
        <dbReference type="Proteomes" id="UP000244810"/>
    </source>
</evidence>